<sequence length="817" mass="83650">MTRSPGLRLDAQTIDRAAGVLLGAAVGDALGVPYEFAEALREDQRPGMIGGGLGPYRPGEYSDDTQMQVCVAQVAATGADLRGPEALDAIAAGFRRWLDGGASDVGAQTRTVLGAAGRLPGSPAEALREAARRYAAGHRLTAGNGSLMRTGIVALAHLGDPAAMAEAATAVSALTHPDPECADACVLWCSGIRTAVLNGTFDGVRAGLELLPAGRRDLWAKRLDEAEAEPPRHFAGNGWVVQALQAAWSAITRTAVPVLDPAQGHFPALHLRLALEAAVRAGHDTDTVAAIAGALLGARWGCSGVPLDWQRAVHGWPGLTAPDLVRLAVRTAREGAGDENAAAPAPHIPLPYGSPGGPAAPHPHDPGVLLGVPGTEPVPVGAVVSLCRAGTPPDLPGADVERIQVWLPDGPGGDADLPYALDQAARQVLRLRRAGRRVLLHSADGPIRAHAVAAVYSHLIGRVPDGPLPVPGRHELRDAVRLLIAAPAPDSPYDADAPATPVPAARDAAPQEDVADDGGAEEHPELDRERPRLREDALPRVRGLLLGLALGDTLGTAREALPARGPLPAGTATRSACLTVEDIIRAAAELPPAVRNTHGRRTALPAEEAPEPDGLLTRVPAPAGARGAEGILLAAALPAAVAGAVHGPARAAVRAREIAAHSAAAHAAVLLHHCLAGAEDIQEPLFAEQSQVRIALRAGLDALGDSGGTGHLHTAFRQAADDPADPRRLAALTPDATAPSALRGALYCAVSFPHRHQVGEALRLAAAAPDGSSVAGVTGALLGAAHGARALPADLAGRHELAPVLDALAHDLVAAYS</sequence>
<feature type="region of interest" description="Disordered" evidence="4">
    <location>
        <begin position="488"/>
        <end position="534"/>
    </location>
</feature>
<dbReference type="Proteomes" id="UP000198280">
    <property type="component" value="Unassembled WGS sequence"/>
</dbReference>
<name>A0A239MYA4_9ACTN</name>
<dbReference type="OrthoDB" id="9798107at2"/>
<feature type="binding site" evidence="3">
    <location>
        <position position="63"/>
    </location>
    <ligand>
        <name>Mg(2+)</name>
        <dbReference type="ChEBI" id="CHEBI:18420"/>
        <label>1</label>
    </ligand>
</feature>
<keyword evidence="3" id="KW-0460">Magnesium</keyword>
<feature type="binding site" evidence="3">
    <location>
        <position position="286"/>
    </location>
    <ligand>
        <name>Mg(2+)</name>
        <dbReference type="ChEBI" id="CHEBI:18420"/>
        <label>1</label>
    </ligand>
</feature>
<keyword evidence="3" id="KW-0479">Metal-binding</keyword>
<evidence type="ECO:0000256" key="4">
    <source>
        <dbReference type="SAM" id="MobiDB-lite"/>
    </source>
</evidence>
<feature type="binding site" evidence="3">
    <location>
        <position position="62"/>
    </location>
    <ligand>
        <name>Mg(2+)</name>
        <dbReference type="ChEBI" id="CHEBI:18420"/>
        <label>1</label>
    </ligand>
</feature>
<protein>
    <submittedName>
        <fullName evidence="5">ADP-ribosylglycohydrolase</fullName>
    </submittedName>
</protein>
<dbReference type="GO" id="GO:0046872">
    <property type="term" value="F:metal ion binding"/>
    <property type="evidence" value="ECO:0007669"/>
    <property type="project" value="UniProtKB-KW"/>
</dbReference>
<dbReference type="InterPro" id="IPR050792">
    <property type="entry name" value="ADP-ribosylglycohydrolase"/>
</dbReference>
<accession>A0A239MYA4</accession>
<dbReference type="RefSeq" id="WP_089228165.1">
    <property type="nucleotide sequence ID" value="NZ_FZOF01000029.1"/>
</dbReference>
<organism evidence="5 6">
    <name type="scientific">Actinacidiphila glaucinigra</name>
    <dbReference type="NCBI Taxonomy" id="235986"/>
    <lineage>
        <taxon>Bacteria</taxon>
        <taxon>Bacillati</taxon>
        <taxon>Actinomycetota</taxon>
        <taxon>Actinomycetes</taxon>
        <taxon>Kitasatosporales</taxon>
        <taxon>Streptomycetaceae</taxon>
        <taxon>Actinacidiphila</taxon>
    </lineage>
</organism>
<dbReference type="InterPro" id="IPR005502">
    <property type="entry name" value="Ribosyl_crysJ1"/>
</dbReference>
<dbReference type="Gene3D" id="1.10.4080.10">
    <property type="entry name" value="ADP-ribosylation/Crystallin J1"/>
    <property type="match status" value="2"/>
</dbReference>
<feature type="compositionally biased region" description="Basic and acidic residues" evidence="4">
    <location>
        <begin position="520"/>
        <end position="534"/>
    </location>
</feature>
<dbReference type="EMBL" id="FZOF01000029">
    <property type="protein sequence ID" value="SNT47696.1"/>
    <property type="molecule type" value="Genomic_DNA"/>
</dbReference>
<evidence type="ECO:0000256" key="1">
    <source>
        <dbReference type="ARBA" id="ARBA00010702"/>
    </source>
</evidence>
<dbReference type="GO" id="GO:0016787">
    <property type="term" value="F:hydrolase activity"/>
    <property type="evidence" value="ECO:0007669"/>
    <property type="project" value="UniProtKB-KW"/>
</dbReference>
<evidence type="ECO:0000256" key="2">
    <source>
        <dbReference type="ARBA" id="ARBA00022801"/>
    </source>
</evidence>
<dbReference type="PANTHER" id="PTHR16222:SF24">
    <property type="entry name" value="ADP-RIBOSYLHYDROLASE ARH3"/>
    <property type="match status" value="1"/>
</dbReference>
<keyword evidence="6" id="KW-1185">Reference proteome</keyword>
<feature type="binding site" evidence="3">
    <location>
        <position position="287"/>
    </location>
    <ligand>
        <name>Mg(2+)</name>
        <dbReference type="ChEBI" id="CHEBI:18420"/>
        <label>1</label>
    </ligand>
</feature>
<feature type="binding site" evidence="3">
    <location>
        <position position="284"/>
    </location>
    <ligand>
        <name>Mg(2+)</name>
        <dbReference type="ChEBI" id="CHEBI:18420"/>
        <label>1</label>
    </ligand>
</feature>
<feature type="binding site" evidence="3">
    <location>
        <position position="64"/>
    </location>
    <ligand>
        <name>Mg(2+)</name>
        <dbReference type="ChEBI" id="CHEBI:18420"/>
        <label>1</label>
    </ligand>
</feature>
<evidence type="ECO:0000313" key="6">
    <source>
        <dbReference type="Proteomes" id="UP000198280"/>
    </source>
</evidence>
<proteinExistence type="inferred from homology"/>
<dbReference type="AlphaFoldDB" id="A0A239MYA4"/>
<reference evidence="5 6" key="1">
    <citation type="submission" date="2017-06" db="EMBL/GenBank/DDBJ databases">
        <authorList>
            <person name="Kim H.J."/>
            <person name="Triplett B.A."/>
        </authorList>
    </citation>
    <scope>NUCLEOTIDE SEQUENCE [LARGE SCALE GENOMIC DNA]</scope>
    <source>
        <strain evidence="5 6">CGMCC 4.1858</strain>
    </source>
</reference>
<dbReference type="PANTHER" id="PTHR16222">
    <property type="entry name" value="ADP-RIBOSYLGLYCOHYDROLASE"/>
    <property type="match status" value="1"/>
</dbReference>
<evidence type="ECO:0000313" key="5">
    <source>
        <dbReference type="EMBL" id="SNT47696.1"/>
    </source>
</evidence>
<dbReference type="Pfam" id="PF03747">
    <property type="entry name" value="ADP_ribosyl_GH"/>
    <property type="match status" value="1"/>
</dbReference>
<evidence type="ECO:0000256" key="3">
    <source>
        <dbReference type="PIRSR" id="PIRSR605502-1"/>
    </source>
</evidence>
<comment type="similarity">
    <text evidence="1">Belongs to the ADP-ribosylglycohydrolase family.</text>
</comment>
<comment type="cofactor">
    <cofactor evidence="3">
        <name>Mg(2+)</name>
        <dbReference type="ChEBI" id="CHEBI:18420"/>
    </cofactor>
    <text evidence="3">Binds 2 magnesium ions per subunit.</text>
</comment>
<feature type="compositionally biased region" description="Low complexity" evidence="4">
    <location>
        <begin position="488"/>
        <end position="508"/>
    </location>
</feature>
<gene>
    <name evidence="5" type="ORF">SAMN05216252_12930</name>
</gene>
<dbReference type="InterPro" id="IPR036705">
    <property type="entry name" value="Ribosyl_crysJ1_sf"/>
</dbReference>
<keyword evidence="2 5" id="KW-0378">Hydrolase</keyword>
<dbReference type="SUPFAM" id="SSF101478">
    <property type="entry name" value="ADP-ribosylglycohydrolase"/>
    <property type="match status" value="2"/>
</dbReference>